<reference evidence="1" key="2">
    <citation type="submission" date="1997-09" db="EMBL/GenBank/DDBJ databases">
        <authorList>
            <person name="Oliver K."/>
            <person name="Harris D."/>
        </authorList>
    </citation>
    <scope>NUCLEOTIDE SEQUENCE</scope>
</reference>
<gene>
    <name evidence="1" type="primary">MLCB637.19</name>
</gene>
<evidence type="ECO:0000313" key="1">
    <source>
        <dbReference type="EMBL" id="CAB16434.1"/>
    </source>
</evidence>
<reference evidence="1" key="1">
    <citation type="journal article" date="1993" name="Mol. Microbiol.">
        <title>Use of an ordered cosmid library to deduce the genomic organization of Mycobacterium leprae.</title>
        <authorList>
            <person name="Eiglmeier K."/>
            <person name="Honore N."/>
            <person name="Woods S.A."/>
            <person name="Caudron B."/>
            <person name="Cole S.T."/>
        </authorList>
    </citation>
    <scope>NUCLEOTIDE SEQUENCE</scope>
</reference>
<dbReference type="AlphaFoldDB" id="O33111"/>
<reference evidence="1" key="3">
    <citation type="submission" date="1997-09" db="EMBL/GenBank/DDBJ databases">
        <authorList>
            <person name="Parkhill J."/>
            <person name="Barrell B.G."/>
            <person name="Rajandream M.A."/>
        </authorList>
    </citation>
    <scope>NUCLEOTIDE SEQUENCE</scope>
</reference>
<accession>O33111</accession>
<name>O33111_MYCLR</name>
<protein>
    <submittedName>
        <fullName evidence="1">Uncharacterized protein MLCB637.19</fullName>
    </submittedName>
</protein>
<proteinExistence type="predicted"/>
<organism evidence="1">
    <name type="scientific">Mycobacterium leprae</name>
    <dbReference type="NCBI Taxonomy" id="1769"/>
    <lineage>
        <taxon>Bacteria</taxon>
        <taxon>Bacillati</taxon>
        <taxon>Actinomycetota</taxon>
        <taxon>Actinomycetes</taxon>
        <taxon>Mycobacteriales</taxon>
        <taxon>Mycobacteriaceae</taxon>
        <taxon>Mycobacterium</taxon>
    </lineage>
</organism>
<dbReference type="PIR" id="T45412">
    <property type="entry name" value="T45412"/>
</dbReference>
<sequence length="99" mass="10598">MTGTFCAHPVRGRVGTGWGLVRPEWASVNSGRVAKVTAGNLQLRTTFEPGVFPGTSVETQSVDVTPAHYLAAQRDVYYICPGLRRPYGAGRITPTIPPG</sequence>
<dbReference type="EMBL" id="Z99263">
    <property type="protein sequence ID" value="CAB16434.1"/>
    <property type="molecule type" value="Genomic_DNA"/>
</dbReference>